<proteinExistence type="predicted"/>
<feature type="transmembrane region" description="Helical" evidence="2">
    <location>
        <begin position="29"/>
        <end position="49"/>
    </location>
</feature>
<feature type="transmembrane region" description="Helical" evidence="2">
    <location>
        <begin position="143"/>
        <end position="166"/>
    </location>
</feature>
<gene>
    <name evidence="3" type="ORF">GSOID_T00025955001</name>
</gene>
<organism evidence="3">
    <name type="scientific">Oikopleura dioica</name>
    <name type="common">Tunicate</name>
    <dbReference type="NCBI Taxonomy" id="34765"/>
    <lineage>
        <taxon>Eukaryota</taxon>
        <taxon>Metazoa</taxon>
        <taxon>Chordata</taxon>
        <taxon>Tunicata</taxon>
        <taxon>Appendicularia</taxon>
        <taxon>Copelata</taxon>
        <taxon>Oikopleuridae</taxon>
        <taxon>Oikopleura</taxon>
    </lineage>
</organism>
<dbReference type="EMBL" id="FN657006">
    <property type="protein sequence ID" value="CBY42278.1"/>
    <property type="molecule type" value="Genomic_DNA"/>
</dbReference>
<protein>
    <recommendedName>
        <fullName evidence="4">Tetraspanin</fullName>
    </recommendedName>
</protein>
<dbReference type="Proteomes" id="UP000011014">
    <property type="component" value="Unassembled WGS sequence"/>
</dbReference>
<evidence type="ECO:0000256" key="2">
    <source>
        <dbReference type="SAM" id="Phobius"/>
    </source>
</evidence>
<dbReference type="AlphaFoldDB" id="E4Z3K0"/>
<evidence type="ECO:0000256" key="1">
    <source>
        <dbReference type="SAM" id="MobiDB-lite"/>
    </source>
</evidence>
<keyword evidence="2" id="KW-1133">Transmembrane helix</keyword>
<reference evidence="3" key="1">
    <citation type="journal article" date="2010" name="Science">
        <title>Plasticity of animal genome architecture unmasked by rapid evolution of a pelagic tunicate.</title>
        <authorList>
            <person name="Denoeud F."/>
            <person name="Henriet S."/>
            <person name="Mungpakdee S."/>
            <person name="Aury J.M."/>
            <person name="Da Silva C."/>
            <person name="Brinkmann H."/>
            <person name="Mikhaleva J."/>
            <person name="Olsen L.C."/>
            <person name="Jubin C."/>
            <person name="Canestro C."/>
            <person name="Bouquet J.M."/>
            <person name="Danks G."/>
            <person name="Poulain J."/>
            <person name="Campsteijn C."/>
            <person name="Adamski M."/>
            <person name="Cross I."/>
            <person name="Yadetie F."/>
            <person name="Muffato M."/>
            <person name="Louis A."/>
            <person name="Butcher S."/>
            <person name="Tsagkogeorga G."/>
            <person name="Konrad A."/>
            <person name="Singh S."/>
            <person name="Jensen M.F."/>
            <person name="Cong E.H."/>
            <person name="Eikeseth-Otteraa H."/>
            <person name="Noel B."/>
            <person name="Anthouard V."/>
            <person name="Porcel B.M."/>
            <person name="Kachouri-Lafond R."/>
            <person name="Nishino A."/>
            <person name="Ugolini M."/>
            <person name="Chourrout P."/>
            <person name="Nishida H."/>
            <person name="Aasland R."/>
            <person name="Huzurbazar S."/>
            <person name="Westhof E."/>
            <person name="Delsuc F."/>
            <person name="Lehrach H."/>
            <person name="Reinhardt R."/>
            <person name="Weissenbach J."/>
            <person name="Roy S.W."/>
            <person name="Artiguenave F."/>
            <person name="Postlethwait J.H."/>
            <person name="Manak J.R."/>
            <person name="Thompson E.M."/>
            <person name="Jaillon O."/>
            <person name="Du Pasquier L."/>
            <person name="Boudinot P."/>
            <person name="Liberles D.A."/>
            <person name="Volff J.N."/>
            <person name="Philippe H."/>
            <person name="Lenhard B."/>
            <person name="Roest Crollius H."/>
            <person name="Wincker P."/>
            <person name="Chourrout D."/>
        </authorList>
    </citation>
    <scope>NUCLEOTIDE SEQUENCE [LARGE SCALE GENOMIC DNA]</scope>
</reference>
<feature type="transmembrane region" description="Helical" evidence="2">
    <location>
        <begin position="104"/>
        <end position="131"/>
    </location>
</feature>
<evidence type="ECO:0008006" key="4">
    <source>
        <dbReference type="Google" id="ProtNLM"/>
    </source>
</evidence>
<accession>E4Z3K0</accession>
<feature type="compositionally biased region" description="Low complexity" evidence="1">
    <location>
        <begin position="299"/>
        <end position="312"/>
    </location>
</feature>
<evidence type="ECO:0000313" key="3">
    <source>
        <dbReference type="EMBL" id="CBY42278.1"/>
    </source>
</evidence>
<name>E4Z3K0_OIKDI</name>
<feature type="region of interest" description="Disordered" evidence="1">
    <location>
        <begin position="299"/>
        <end position="320"/>
    </location>
</feature>
<keyword evidence="2" id="KW-0812">Transmembrane</keyword>
<sequence>MRVHHAGTSCACFIRCDGCLGITKFLAQFVNLLSCLVIILVFVFPVFLWTKPFSKAAEPPPRVYNANITDPRELLFQQYLPKVNFWNESILYDLFTKPDDREDIYSILFIVFHARFLLITVFSFIFLVNFLSFFAVCYESKGFAITTALFSSLGFAVATLSLLSAFNLDLNLWREAAALQLQYSFLTASNVTATRLSLDYFQTKNRCCGFIGPGDFAKENPVLKLFAGQNAVPLWFQEYNFVRVDPTPPTVNPSNVNPDESVNSISQEKQEIPLNSSVLPGFTCTGCTININDPVSQVPVPQITTTTPQPTTKSRRWKETRNDRTLPWTYQRANYPWFMGPPVRGTFCEEEPCKTERLGREASTQFPFNEETFFSQNFLIPAESGM</sequence>
<keyword evidence="2" id="KW-0472">Membrane</keyword>